<dbReference type="EMBL" id="VNHY01000001">
    <property type="protein sequence ID" value="TYP95115.1"/>
    <property type="molecule type" value="Genomic_DNA"/>
</dbReference>
<organism evidence="1 2">
    <name type="scientific">Fodinibius salinus</name>
    <dbReference type="NCBI Taxonomy" id="860790"/>
    <lineage>
        <taxon>Bacteria</taxon>
        <taxon>Pseudomonadati</taxon>
        <taxon>Balneolota</taxon>
        <taxon>Balneolia</taxon>
        <taxon>Balneolales</taxon>
        <taxon>Balneolaceae</taxon>
        <taxon>Fodinibius</taxon>
    </lineage>
</organism>
<comment type="caution">
    <text evidence="1">The sequence shown here is derived from an EMBL/GenBank/DDBJ whole genome shotgun (WGS) entry which is preliminary data.</text>
</comment>
<reference evidence="1 2" key="1">
    <citation type="submission" date="2019-07" db="EMBL/GenBank/DDBJ databases">
        <title>Genomic Encyclopedia of Archaeal and Bacterial Type Strains, Phase II (KMG-II): from individual species to whole genera.</title>
        <authorList>
            <person name="Goeker M."/>
        </authorList>
    </citation>
    <scope>NUCLEOTIDE SEQUENCE [LARGE SCALE GENOMIC DNA]</scope>
    <source>
        <strain evidence="1 2">DSM 21935</strain>
    </source>
</reference>
<dbReference type="RefSeq" id="WP_148897794.1">
    <property type="nucleotide sequence ID" value="NZ_VNHY01000001.1"/>
</dbReference>
<evidence type="ECO:0000313" key="1">
    <source>
        <dbReference type="EMBL" id="TYP95115.1"/>
    </source>
</evidence>
<dbReference type="InterPro" id="IPR029058">
    <property type="entry name" value="AB_hydrolase_fold"/>
</dbReference>
<dbReference type="Gene3D" id="3.40.50.1820">
    <property type="entry name" value="alpha/beta hydrolase"/>
    <property type="match status" value="1"/>
</dbReference>
<accession>A0A5D3YLR9</accession>
<dbReference type="Proteomes" id="UP000324595">
    <property type="component" value="Unassembled WGS sequence"/>
</dbReference>
<evidence type="ECO:0000313" key="2">
    <source>
        <dbReference type="Proteomes" id="UP000324595"/>
    </source>
</evidence>
<gene>
    <name evidence="1" type="ORF">LX73_0410</name>
</gene>
<sequence>MNNCQIIAYHGWGFGADFWNSWRQSLSKVGTFQAVDRGYFNAPNQVGVNKKDNPVVFVAHSLGLHMIDKALFKEVDLLVVIGGFMHFHPYTAQHKRRSRFVLQEMINDLEVHPKETLQKFYENCFAPQDPPENEIPDINHELLIEDLNALQISERKPETLHKADRICIIHGADDHIVPNKKGRQIYNQCQKKAQYFELKDAGHALPITNHKQCIEFVTPLIRQLS</sequence>
<dbReference type="SUPFAM" id="SSF53474">
    <property type="entry name" value="alpha/beta-Hydrolases"/>
    <property type="match status" value="1"/>
</dbReference>
<name>A0A5D3YLR9_9BACT</name>
<dbReference type="AlphaFoldDB" id="A0A5D3YLR9"/>
<protein>
    <submittedName>
        <fullName evidence="1">Pimeloyl-[acyl-carrier protein] methyl ester esterase</fullName>
    </submittedName>
</protein>
<dbReference type="OrthoDB" id="9805423at2"/>
<keyword evidence="2" id="KW-1185">Reference proteome</keyword>
<proteinExistence type="predicted"/>